<evidence type="ECO:0000313" key="2">
    <source>
        <dbReference type="Proteomes" id="UP000008553"/>
    </source>
</evidence>
<dbReference type="PaxDb" id="73239-Q7REI6"/>
<protein>
    <submittedName>
        <fullName evidence="1">Uncharacterized protein</fullName>
    </submittedName>
</protein>
<reference evidence="1 2" key="1">
    <citation type="journal article" date="2002" name="Nature">
        <title>Genome sequence and comparative analysis of the model rodent malaria parasite Plasmodium yoelii yoelii.</title>
        <authorList>
            <person name="Carlton J.M."/>
            <person name="Angiuoli S.V."/>
            <person name="Suh B.B."/>
            <person name="Kooij T.W."/>
            <person name="Pertea M."/>
            <person name="Silva J.C."/>
            <person name="Ermolaeva M.D."/>
            <person name="Allen J.E."/>
            <person name="Selengut J.D."/>
            <person name="Koo H.L."/>
            <person name="Peterson J.D."/>
            <person name="Pop M."/>
            <person name="Kosack D.S."/>
            <person name="Shumway M.F."/>
            <person name="Bidwell S.L."/>
            <person name="Shallom S.J."/>
            <person name="van Aken S.E."/>
            <person name="Riedmuller S.B."/>
            <person name="Feldblyum T.V."/>
            <person name="Cho J.K."/>
            <person name="Quackenbush J."/>
            <person name="Sedegah M."/>
            <person name="Shoaibi A."/>
            <person name="Cummings L.M."/>
            <person name="Florens L."/>
            <person name="Yates J.R."/>
            <person name="Raine J.D."/>
            <person name="Sinden R.E."/>
            <person name="Harris M.A."/>
            <person name="Cunningham D.A."/>
            <person name="Preiser P.R."/>
            <person name="Bergman L.W."/>
            <person name="Vaidya A.B."/>
            <person name="van Lin L.H."/>
            <person name="Janse C.J."/>
            <person name="Waters A.P."/>
            <person name="Smith H.O."/>
            <person name="White O.R."/>
            <person name="Salzberg S.L."/>
            <person name="Venter J.C."/>
            <person name="Fraser C.M."/>
            <person name="Hoffman S.L."/>
            <person name="Gardner M.J."/>
            <person name="Carucci D.J."/>
        </authorList>
    </citation>
    <scope>NUCLEOTIDE SEQUENCE [LARGE SCALE GENOMIC DNA]</scope>
    <source>
        <strain evidence="1 2">17XNL</strain>
    </source>
</reference>
<evidence type="ECO:0000313" key="1">
    <source>
        <dbReference type="EMBL" id="EAA17044.1"/>
    </source>
</evidence>
<dbReference type="InParanoid" id="Q7REI6"/>
<keyword evidence="2" id="KW-1185">Reference proteome</keyword>
<dbReference type="STRING" id="73239.Q7REI6"/>
<comment type="caution">
    <text evidence="1">The sequence shown here is derived from an EMBL/GenBank/DDBJ whole genome shotgun (WGS) entry which is preliminary data.</text>
</comment>
<name>Q7REI6_PLAYO</name>
<dbReference type="AlphaFoldDB" id="Q7REI6"/>
<organism evidence="1 2">
    <name type="scientific">Plasmodium yoelii yoelii</name>
    <dbReference type="NCBI Taxonomy" id="73239"/>
    <lineage>
        <taxon>Eukaryota</taxon>
        <taxon>Sar</taxon>
        <taxon>Alveolata</taxon>
        <taxon>Apicomplexa</taxon>
        <taxon>Aconoidasida</taxon>
        <taxon>Haemosporida</taxon>
        <taxon>Plasmodiidae</taxon>
        <taxon>Plasmodium</taxon>
        <taxon>Plasmodium (Vinckeia)</taxon>
    </lineage>
</organism>
<gene>
    <name evidence="1" type="ORF">PY05078</name>
</gene>
<proteinExistence type="predicted"/>
<dbReference type="Proteomes" id="UP000008553">
    <property type="component" value="Unassembled WGS sequence"/>
</dbReference>
<dbReference type="EMBL" id="AABL01001587">
    <property type="protein sequence ID" value="EAA17044.1"/>
    <property type="molecule type" value="Genomic_DNA"/>
</dbReference>
<sequence length="83" mass="9551">MNILCYFVTAGITPPVSFDEIDSCISKLYEKKDMYEKKRDDSIKNVENRRTNLTTKIKEIDDKLAVFKPAEYTKGQKANKAKA</sequence>
<accession>Q7REI6</accession>